<reference evidence="5 6" key="1">
    <citation type="submission" date="2021-03" db="EMBL/GenBank/DDBJ databases">
        <authorList>
            <person name="King G.J."/>
            <person name="Bancroft I."/>
            <person name="Baten A."/>
            <person name="Bloomfield J."/>
            <person name="Borpatragohain P."/>
            <person name="He Z."/>
            <person name="Irish N."/>
            <person name="Irwin J."/>
            <person name="Liu K."/>
            <person name="Mauleon R.P."/>
            <person name="Moore J."/>
            <person name="Morris R."/>
            <person name="Ostergaard L."/>
            <person name="Wang B."/>
            <person name="Wells R."/>
        </authorList>
    </citation>
    <scope>NUCLEOTIDE SEQUENCE [LARGE SCALE GENOMIC DNA]</scope>
    <source>
        <strain evidence="5">R-o-18</strain>
        <tissue evidence="5">Leaf</tissue>
    </source>
</reference>
<evidence type="ECO:0000313" key="5">
    <source>
        <dbReference type="EMBL" id="KAG5406099.1"/>
    </source>
</evidence>
<dbReference type="PANTHER" id="PTHR32099">
    <property type="entry name" value="CYSTEINE-RICH REPEAT SECRETORY PROTEIN"/>
    <property type="match status" value="1"/>
</dbReference>
<evidence type="ECO:0000313" key="6">
    <source>
        <dbReference type="Proteomes" id="UP000823674"/>
    </source>
</evidence>
<evidence type="ECO:0000259" key="4">
    <source>
        <dbReference type="PROSITE" id="PS51473"/>
    </source>
</evidence>
<dbReference type="Gene3D" id="3.30.430.20">
    <property type="entry name" value="Gnk2 domain, C-X8-C-X2-C motif"/>
    <property type="match status" value="2"/>
</dbReference>
<feature type="chain" id="PRO_5046614819" description="Gnk2-homologous domain-containing protein" evidence="3">
    <location>
        <begin position="25"/>
        <end position="336"/>
    </location>
</feature>
<dbReference type="Pfam" id="PF01657">
    <property type="entry name" value="Stress-antifung"/>
    <property type="match status" value="2"/>
</dbReference>
<keyword evidence="1 3" id="KW-0732">Signal</keyword>
<protein>
    <recommendedName>
        <fullName evidence="4">Gnk2-homologous domain-containing protein</fullName>
    </recommendedName>
</protein>
<accession>A0ABQ7N5B8</accession>
<evidence type="ECO:0000256" key="1">
    <source>
        <dbReference type="ARBA" id="ARBA00022729"/>
    </source>
</evidence>
<organism evidence="5 6">
    <name type="scientific">Brassica rapa subsp. trilocularis</name>
    <dbReference type="NCBI Taxonomy" id="1813537"/>
    <lineage>
        <taxon>Eukaryota</taxon>
        <taxon>Viridiplantae</taxon>
        <taxon>Streptophyta</taxon>
        <taxon>Embryophyta</taxon>
        <taxon>Tracheophyta</taxon>
        <taxon>Spermatophyta</taxon>
        <taxon>Magnoliopsida</taxon>
        <taxon>eudicotyledons</taxon>
        <taxon>Gunneridae</taxon>
        <taxon>Pentapetalae</taxon>
        <taxon>rosids</taxon>
        <taxon>malvids</taxon>
        <taxon>Brassicales</taxon>
        <taxon>Brassicaceae</taxon>
        <taxon>Brassiceae</taxon>
        <taxon>Brassica</taxon>
    </lineage>
</organism>
<dbReference type="EMBL" id="JADBGQ010000003">
    <property type="protein sequence ID" value="KAG5406099.1"/>
    <property type="molecule type" value="Genomic_DNA"/>
</dbReference>
<dbReference type="InterPro" id="IPR038408">
    <property type="entry name" value="GNK2_sf"/>
</dbReference>
<keyword evidence="6" id="KW-1185">Reference proteome</keyword>
<sequence>MTRIITHFAIVLVCFFLLSLQTMSQSVEITYGCNQTSTTFNNSSAYRSNLETVLSTLRDRSSLGSYANTTAGLSPNTVYGMFLCRGDINRASCSNCVRSATSNVDETCNSDKGNFIFYDECIVRYSNFSFFTLFEDGPAFGRFSMLSSSEYPEIFNQTLSGILNELILRASSSSSSPIPYFVEEQEHVTQLESSYDLKAIVHCSPDLDPRNCTLCLRRAVQYLSGCCGQARVTSANILFPKCLLNYNISALQRSRGVINGNEILGRSFIAIMTALVSASAAASMKTVVVRFADADAAADAAAYHIATAGFIGVSRKTQRSDAVAAAGSCVNETNKS</sequence>
<gene>
    <name evidence="5" type="primary">A03g505460.1_BraROA</name>
    <name evidence="5" type="ORF">IGI04_012218</name>
</gene>
<keyword evidence="2" id="KW-0677">Repeat</keyword>
<dbReference type="PROSITE" id="PS51473">
    <property type="entry name" value="GNK2"/>
    <property type="match status" value="2"/>
</dbReference>
<evidence type="ECO:0000256" key="2">
    <source>
        <dbReference type="ARBA" id="ARBA00022737"/>
    </source>
</evidence>
<dbReference type="Proteomes" id="UP000823674">
    <property type="component" value="Chromosome A03"/>
</dbReference>
<feature type="domain" description="Gnk2-homologous" evidence="4">
    <location>
        <begin position="28"/>
        <end position="130"/>
    </location>
</feature>
<dbReference type="InterPro" id="IPR002902">
    <property type="entry name" value="GNK2"/>
</dbReference>
<dbReference type="CDD" id="cd23509">
    <property type="entry name" value="Gnk2-like"/>
    <property type="match status" value="2"/>
</dbReference>
<comment type="caution">
    <text evidence="5">The sequence shown here is derived from an EMBL/GenBank/DDBJ whole genome shotgun (WGS) entry which is preliminary data.</text>
</comment>
<feature type="signal peptide" evidence="3">
    <location>
        <begin position="1"/>
        <end position="24"/>
    </location>
</feature>
<evidence type="ECO:0000256" key="3">
    <source>
        <dbReference type="SAM" id="SignalP"/>
    </source>
</evidence>
<feature type="domain" description="Gnk2-homologous" evidence="4">
    <location>
        <begin position="136"/>
        <end position="251"/>
    </location>
</feature>
<proteinExistence type="predicted"/>
<name>A0ABQ7N5B8_BRACM</name>
<dbReference type="PANTHER" id="PTHR32099:SF46">
    <property type="entry name" value="CYSTEINE-RICH REPEAT SECRETORY PROTEIN 5-RELATED"/>
    <property type="match status" value="1"/>
</dbReference>